<keyword evidence="2" id="KW-1185">Reference proteome</keyword>
<accession>A0ABW4RH99</accession>
<sequence>MKRKAIRFVFIILILIGIVSQSSYLQKKVAYTSVWLYLARQQEHRSIIDVEYVGAFGNYTAIIQNPGGERSSVSVSPRFFLVLIDYDSAHPPA</sequence>
<protein>
    <submittedName>
        <fullName evidence="1">Uncharacterized protein</fullName>
    </submittedName>
</protein>
<evidence type="ECO:0000313" key="1">
    <source>
        <dbReference type="EMBL" id="MFD1885512.1"/>
    </source>
</evidence>
<organism evidence="1 2">
    <name type="scientific">Paenibacillus wenxiniae</name>
    <dbReference type="NCBI Taxonomy" id="1636843"/>
    <lineage>
        <taxon>Bacteria</taxon>
        <taxon>Bacillati</taxon>
        <taxon>Bacillota</taxon>
        <taxon>Bacilli</taxon>
        <taxon>Bacillales</taxon>
        <taxon>Paenibacillaceae</taxon>
        <taxon>Paenibacillus</taxon>
    </lineage>
</organism>
<dbReference type="EMBL" id="JBHUEH010000011">
    <property type="protein sequence ID" value="MFD1885512.1"/>
    <property type="molecule type" value="Genomic_DNA"/>
</dbReference>
<dbReference type="Proteomes" id="UP001597233">
    <property type="component" value="Unassembled WGS sequence"/>
</dbReference>
<name>A0ABW4RH99_9BACL</name>
<gene>
    <name evidence="1" type="ORF">ACFSC9_08220</name>
</gene>
<dbReference type="RefSeq" id="WP_347325780.1">
    <property type="nucleotide sequence ID" value="NZ_JBCGUH010000007.1"/>
</dbReference>
<comment type="caution">
    <text evidence="1">The sequence shown here is derived from an EMBL/GenBank/DDBJ whole genome shotgun (WGS) entry which is preliminary data.</text>
</comment>
<evidence type="ECO:0000313" key="2">
    <source>
        <dbReference type="Proteomes" id="UP001597233"/>
    </source>
</evidence>
<reference evidence="2" key="1">
    <citation type="journal article" date="2019" name="Int. J. Syst. Evol. Microbiol.">
        <title>The Global Catalogue of Microorganisms (GCM) 10K type strain sequencing project: providing services to taxonomists for standard genome sequencing and annotation.</title>
        <authorList>
            <consortium name="The Broad Institute Genomics Platform"/>
            <consortium name="The Broad Institute Genome Sequencing Center for Infectious Disease"/>
            <person name="Wu L."/>
            <person name="Ma J."/>
        </authorList>
    </citation>
    <scope>NUCLEOTIDE SEQUENCE [LARGE SCALE GENOMIC DNA]</scope>
    <source>
        <strain evidence="2">CCUG 54950</strain>
    </source>
</reference>
<proteinExistence type="predicted"/>